<dbReference type="Gramene" id="OE9A014182T1">
    <property type="protein sequence ID" value="OE9A014182C1"/>
    <property type="gene ID" value="OE9A014182"/>
</dbReference>
<sequence>MFVQSSLKSGLQAAASEKDAGKGAYNDTPNQSHSFLSLSGKDAGKGAYTMARGADEFDKAKSEVNGDEDDENSGDVS</sequence>
<feature type="compositionally biased region" description="Basic and acidic residues" evidence="1">
    <location>
        <begin position="53"/>
        <end position="64"/>
    </location>
</feature>
<dbReference type="AlphaFoldDB" id="A0A8S0SHL3"/>
<accession>A0A8S0SHL3</accession>
<gene>
    <name evidence="2" type="ORF">OLEA9_A014182</name>
</gene>
<dbReference type="Proteomes" id="UP000594638">
    <property type="component" value="Unassembled WGS sequence"/>
</dbReference>
<protein>
    <submittedName>
        <fullName evidence="2">Uncharacterized protein</fullName>
    </submittedName>
</protein>
<feature type="compositionally biased region" description="Acidic residues" evidence="1">
    <location>
        <begin position="65"/>
        <end position="77"/>
    </location>
</feature>
<organism evidence="2 3">
    <name type="scientific">Olea europaea subsp. europaea</name>
    <dbReference type="NCBI Taxonomy" id="158383"/>
    <lineage>
        <taxon>Eukaryota</taxon>
        <taxon>Viridiplantae</taxon>
        <taxon>Streptophyta</taxon>
        <taxon>Embryophyta</taxon>
        <taxon>Tracheophyta</taxon>
        <taxon>Spermatophyta</taxon>
        <taxon>Magnoliopsida</taxon>
        <taxon>eudicotyledons</taxon>
        <taxon>Gunneridae</taxon>
        <taxon>Pentapetalae</taxon>
        <taxon>asterids</taxon>
        <taxon>lamiids</taxon>
        <taxon>Lamiales</taxon>
        <taxon>Oleaceae</taxon>
        <taxon>Oleeae</taxon>
        <taxon>Olea</taxon>
    </lineage>
</organism>
<proteinExistence type="predicted"/>
<evidence type="ECO:0000313" key="3">
    <source>
        <dbReference type="Proteomes" id="UP000594638"/>
    </source>
</evidence>
<comment type="caution">
    <text evidence="2">The sequence shown here is derived from an EMBL/GenBank/DDBJ whole genome shotgun (WGS) entry which is preliminary data.</text>
</comment>
<evidence type="ECO:0000313" key="2">
    <source>
        <dbReference type="EMBL" id="CAA2992592.1"/>
    </source>
</evidence>
<name>A0A8S0SHL3_OLEEU</name>
<feature type="compositionally biased region" description="Polar residues" evidence="1">
    <location>
        <begin position="27"/>
        <end position="37"/>
    </location>
</feature>
<feature type="region of interest" description="Disordered" evidence="1">
    <location>
        <begin position="1"/>
        <end position="77"/>
    </location>
</feature>
<dbReference type="EMBL" id="CACTIH010005438">
    <property type="protein sequence ID" value="CAA2992592.1"/>
    <property type="molecule type" value="Genomic_DNA"/>
</dbReference>
<reference evidence="2 3" key="1">
    <citation type="submission" date="2019-12" db="EMBL/GenBank/DDBJ databases">
        <authorList>
            <person name="Alioto T."/>
            <person name="Alioto T."/>
            <person name="Gomez Garrido J."/>
        </authorList>
    </citation>
    <scope>NUCLEOTIDE SEQUENCE [LARGE SCALE GENOMIC DNA]</scope>
</reference>
<evidence type="ECO:0000256" key="1">
    <source>
        <dbReference type="SAM" id="MobiDB-lite"/>
    </source>
</evidence>
<keyword evidence="3" id="KW-1185">Reference proteome</keyword>